<organism evidence="7 8">
    <name type="scientific">Reticulomyxa filosa</name>
    <dbReference type="NCBI Taxonomy" id="46433"/>
    <lineage>
        <taxon>Eukaryota</taxon>
        <taxon>Sar</taxon>
        <taxon>Rhizaria</taxon>
        <taxon>Retaria</taxon>
        <taxon>Foraminifera</taxon>
        <taxon>Monothalamids</taxon>
        <taxon>Reticulomyxidae</taxon>
        <taxon>Reticulomyxa</taxon>
    </lineage>
</organism>
<reference evidence="7 8" key="1">
    <citation type="journal article" date="2013" name="Curr. Biol.">
        <title>The Genome of the Foraminiferan Reticulomyxa filosa.</title>
        <authorList>
            <person name="Glockner G."/>
            <person name="Hulsmann N."/>
            <person name="Schleicher M."/>
            <person name="Noegel A.A."/>
            <person name="Eichinger L."/>
            <person name="Gallinger C."/>
            <person name="Pawlowski J."/>
            <person name="Sierra R."/>
            <person name="Euteneuer U."/>
            <person name="Pillet L."/>
            <person name="Moustafa A."/>
            <person name="Platzer M."/>
            <person name="Groth M."/>
            <person name="Szafranski K."/>
            <person name="Schliwa M."/>
        </authorList>
    </citation>
    <scope>NUCLEOTIDE SEQUENCE [LARGE SCALE GENOMIC DNA]</scope>
</reference>
<keyword evidence="3" id="KW-0690">Ribosome biogenesis</keyword>
<dbReference type="PANTHER" id="PTHR21738">
    <property type="entry name" value="RIBOSOMAL RNA PROCESSING PROTEIN 36 HOMOLOG"/>
    <property type="match status" value="1"/>
</dbReference>
<evidence type="ECO:0000256" key="5">
    <source>
        <dbReference type="ARBA" id="ARBA00023242"/>
    </source>
</evidence>
<evidence type="ECO:0000256" key="3">
    <source>
        <dbReference type="ARBA" id="ARBA00022517"/>
    </source>
</evidence>
<feature type="region of interest" description="Disordered" evidence="6">
    <location>
        <begin position="38"/>
        <end position="59"/>
    </location>
</feature>
<accession>X6LEJ3</accession>
<dbReference type="Proteomes" id="UP000023152">
    <property type="component" value="Unassembled WGS sequence"/>
</dbReference>
<comment type="similarity">
    <text evidence="2">Belongs to the RRP36 family.</text>
</comment>
<keyword evidence="4" id="KW-0698">rRNA processing</keyword>
<keyword evidence="5" id="KW-0539">Nucleus</keyword>
<dbReference type="InterPro" id="IPR009292">
    <property type="entry name" value="RRP36"/>
</dbReference>
<evidence type="ECO:0000313" key="7">
    <source>
        <dbReference type="EMBL" id="ETO00383.1"/>
    </source>
</evidence>
<protein>
    <submittedName>
        <fullName evidence="7">Uncharacterized protein</fullName>
    </submittedName>
</protein>
<feature type="region of interest" description="Disordered" evidence="6">
    <location>
        <begin position="108"/>
        <end position="140"/>
    </location>
</feature>
<evidence type="ECO:0000256" key="4">
    <source>
        <dbReference type="ARBA" id="ARBA00022552"/>
    </source>
</evidence>
<keyword evidence="8" id="KW-1185">Reference proteome</keyword>
<evidence type="ECO:0000313" key="8">
    <source>
        <dbReference type="Proteomes" id="UP000023152"/>
    </source>
</evidence>
<evidence type="ECO:0000256" key="1">
    <source>
        <dbReference type="ARBA" id="ARBA00004604"/>
    </source>
</evidence>
<dbReference type="AlphaFoldDB" id="X6LEJ3"/>
<dbReference type="PANTHER" id="PTHR21738:SF0">
    <property type="entry name" value="RIBOSOMAL RNA PROCESSING PROTEIN 36 HOMOLOG"/>
    <property type="match status" value="1"/>
</dbReference>
<dbReference type="EMBL" id="ASPP01041207">
    <property type="protein sequence ID" value="ETO00383.1"/>
    <property type="molecule type" value="Genomic_DNA"/>
</dbReference>
<proteinExistence type="inferred from homology"/>
<gene>
    <name evidence="7" type="ORF">RFI_37064</name>
</gene>
<name>X6LEJ3_RETFI</name>
<dbReference type="GO" id="GO:0000462">
    <property type="term" value="P:maturation of SSU-rRNA from tricistronic rRNA transcript (SSU-rRNA, 5.8S rRNA, LSU-rRNA)"/>
    <property type="evidence" value="ECO:0007669"/>
    <property type="project" value="TreeGrafter"/>
</dbReference>
<dbReference type="GO" id="GO:0030686">
    <property type="term" value="C:90S preribosome"/>
    <property type="evidence" value="ECO:0007669"/>
    <property type="project" value="TreeGrafter"/>
</dbReference>
<sequence>MKRDLEIIQKKLRKAKNDVVKKCLREEAIKIKNRMNSVKERDIEQQSKANLRKEDVSKVSKGEKKPFFMKVTKKQLSGAVKTGRDQPKKVQVKQEYLKNKFSQLKQEGKLDKYMRKRRKKVNSKFKQALNKKGGRGWLDN</sequence>
<evidence type="ECO:0000256" key="2">
    <source>
        <dbReference type="ARBA" id="ARBA00009418"/>
    </source>
</evidence>
<comment type="caution">
    <text evidence="7">The sequence shown here is derived from an EMBL/GenBank/DDBJ whole genome shotgun (WGS) entry which is preliminary data.</text>
</comment>
<dbReference type="GO" id="GO:0005730">
    <property type="term" value="C:nucleolus"/>
    <property type="evidence" value="ECO:0007669"/>
    <property type="project" value="UniProtKB-SubCell"/>
</dbReference>
<evidence type="ECO:0000256" key="6">
    <source>
        <dbReference type="SAM" id="MobiDB-lite"/>
    </source>
</evidence>
<comment type="subcellular location">
    <subcellularLocation>
        <location evidence="1">Nucleus</location>
        <location evidence="1">Nucleolus</location>
    </subcellularLocation>
</comment>
<feature type="compositionally biased region" description="Basic residues" evidence="6">
    <location>
        <begin position="114"/>
        <end position="123"/>
    </location>
</feature>